<reference evidence="1" key="1">
    <citation type="journal article" date="2015" name="Nature">
        <title>Complex archaea that bridge the gap between prokaryotes and eukaryotes.</title>
        <authorList>
            <person name="Spang A."/>
            <person name="Saw J.H."/>
            <person name="Jorgensen S.L."/>
            <person name="Zaremba-Niedzwiedzka K."/>
            <person name="Martijn J."/>
            <person name="Lind A.E."/>
            <person name="van Eijk R."/>
            <person name="Schleper C."/>
            <person name="Guy L."/>
            <person name="Ettema T.J."/>
        </authorList>
    </citation>
    <scope>NUCLEOTIDE SEQUENCE</scope>
</reference>
<protein>
    <submittedName>
        <fullName evidence="1">Uncharacterized protein</fullName>
    </submittedName>
</protein>
<accession>A0A0F9W2V2</accession>
<evidence type="ECO:0000313" key="1">
    <source>
        <dbReference type="EMBL" id="KKN72368.1"/>
    </source>
</evidence>
<dbReference type="EMBL" id="LAZR01000364">
    <property type="protein sequence ID" value="KKN72368.1"/>
    <property type="molecule type" value="Genomic_DNA"/>
</dbReference>
<name>A0A0F9W2V2_9ZZZZ</name>
<gene>
    <name evidence="1" type="ORF">LCGC14_0411950</name>
</gene>
<sequence>MDIELDYKTEVSGRCHRCNIRYIWKKNHPKLKDAIYPNCGMEQLHQTIRLFKGKSIRVNGGLPTQRRKG</sequence>
<organism evidence="1">
    <name type="scientific">marine sediment metagenome</name>
    <dbReference type="NCBI Taxonomy" id="412755"/>
    <lineage>
        <taxon>unclassified sequences</taxon>
        <taxon>metagenomes</taxon>
        <taxon>ecological metagenomes</taxon>
    </lineage>
</organism>
<comment type="caution">
    <text evidence="1">The sequence shown here is derived from an EMBL/GenBank/DDBJ whole genome shotgun (WGS) entry which is preliminary data.</text>
</comment>
<proteinExistence type="predicted"/>
<dbReference type="AlphaFoldDB" id="A0A0F9W2V2"/>